<comment type="similarity">
    <text evidence="1">Belongs to the ROK (NagC/XylR) family.</text>
</comment>
<organism evidence="2 3">
    <name type="scientific">Pontibacter silvestris</name>
    <dbReference type="NCBI Taxonomy" id="2305183"/>
    <lineage>
        <taxon>Bacteria</taxon>
        <taxon>Pseudomonadati</taxon>
        <taxon>Bacteroidota</taxon>
        <taxon>Cytophagia</taxon>
        <taxon>Cytophagales</taxon>
        <taxon>Hymenobacteraceae</taxon>
        <taxon>Pontibacter</taxon>
    </lineage>
</organism>
<evidence type="ECO:0000256" key="1">
    <source>
        <dbReference type="ARBA" id="ARBA00006479"/>
    </source>
</evidence>
<gene>
    <name evidence="2" type="ORF">ACFSKU_01945</name>
</gene>
<evidence type="ECO:0000313" key="3">
    <source>
        <dbReference type="Proteomes" id="UP001597369"/>
    </source>
</evidence>
<dbReference type="PANTHER" id="PTHR18964:SF149">
    <property type="entry name" value="BIFUNCTIONAL UDP-N-ACETYLGLUCOSAMINE 2-EPIMERASE_N-ACETYLMANNOSAMINE KINASE"/>
    <property type="match status" value="1"/>
</dbReference>
<dbReference type="RefSeq" id="WP_229961987.1">
    <property type="nucleotide sequence ID" value="NZ_JAJJWI010000017.1"/>
</dbReference>
<dbReference type="EMBL" id="JBHUHV010000004">
    <property type="protein sequence ID" value="MFD2065632.1"/>
    <property type="molecule type" value="Genomic_DNA"/>
</dbReference>
<dbReference type="SUPFAM" id="SSF53067">
    <property type="entry name" value="Actin-like ATPase domain"/>
    <property type="match status" value="1"/>
</dbReference>
<keyword evidence="3" id="KW-1185">Reference proteome</keyword>
<protein>
    <submittedName>
        <fullName evidence="2">ROK family protein</fullName>
    </submittedName>
</protein>
<dbReference type="Proteomes" id="UP001597369">
    <property type="component" value="Unassembled WGS sequence"/>
</dbReference>
<name>A0ABW4WSK0_9BACT</name>
<dbReference type="InterPro" id="IPR000600">
    <property type="entry name" value="ROK"/>
</dbReference>
<comment type="caution">
    <text evidence="2">The sequence shown here is derived from an EMBL/GenBank/DDBJ whole genome shotgun (WGS) entry which is preliminary data.</text>
</comment>
<proteinExistence type="inferred from homology"/>
<reference evidence="3" key="1">
    <citation type="journal article" date="2019" name="Int. J. Syst. Evol. Microbiol.">
        <title>The Global Catalogue of Microorganisms (GCM) 10K type strain sequencing project: providing services to taxonomists for standard genome sequencing and annotation.</title>
        <authorList>
            <consortium name="The Broad Institute Genomics Platform"/>
            <consortium name="The Broad Institute Genome Sequencing Center for Infectious Disease"/>
            <person name="Wu L."/>
            <person name="Ma J."/>
        </authorList>
    </citation>
    <scope>NUCLEOTIDE SEQUENCE [LARGE SCALE GENOMIC DNA]</scope>
    <source>
        <strain evidence="3">JCM 16545</strain>
    </source>
</reference>
<sequence>MYSSIVLGVDIGGSHITAALIDLELKNILPNTLTRERVNAQGTVEEIITTWANVIEMAFAKSSGASKRIGIAIPGPFEYEKGISLMQNQNKYDALYGVNVKELLGEKLGISKDDVNLVNDAGCFLKGEVFAGAAVGAGKAIGLTLGTGLGTARYADGIAADADLWNAPLKSSIAEEYISTRGLVNTYKELSGLPVKDVKELAGLYKADPYARQAFEVFADNLSLFLASFIKADNPEVVVVGGNIANAWELFIPIAEEKLAEQEIYVPLRRAVLGEEAALIGAASSWSE</sequence>
<accession>A0ABW4WSK0</accession>
<dbReference type="Gene3D" id="3.30.420.40">
    <property type="match status" value="2"/>
</dbReference>
<dbReference type="Pfam" id="PF00480">
    <property type="entry name" value="ROK"/>
    <property type="match status" value="2"/>
</dbReference>
<dbReference type="InterPro" id="IPR043129">
    <property type="entry name" value="ATPase_NBD"/>
</dbReference>
<dbReference type="PANTHER" id="PTHR18964">
    <property type="entry name" value="ROK (REPRESSOR, ORF, KINASE) FAMILY"/>
    <property type="match status" value="1"/>
</dbReference>
<evidence type="ECO:0000313" key="2">
    <source>
        <dbReference type="EMBL" id="MFD2065632.1"/>
    </source>
</evidence>